<keyword evidence="2" id="KW-0547">Nucleotide-binding</keyword>
<dbReference type="InterPro" id="IPR051120">
    <property type="entry name" value="ABC_AA/LPS_Transport"/>
</dbReference>
<dbReference type="InterPro" id="IPR003439">
    <property type="entry name" value="ABC_transporter-like_ATP-bd"/>
</dbReference>
<feature type="domain" description="ABC transporter" evidence="4">
    <location>
        <begin position="4"/>
        <end position="256"/>
    </location>
</feature>
<gene>
    <name evidence="5" type="ORF">PRVXH_002111</name>
</gene>
<protein>
    <submittedName>
        <fullName evidence="5">ABC transporter ATP-binding protein</fullName>
    </submittedName>
</protein>
<dbReference type="PANTHER" id="PTHR45772">
    <property type="entry name" value="CONSERVED COMPONENT OF ABC TRANSPORTER FOR NATURAL AMINO ACIDS-RELATED"/>
    <property type="match status" value="1"/>
</dbReference>
<keyword evidence="3 5" id="KW-0067">ATP-binding</keyword>
<dbReference type="InterPro" id="IPR003593">
    <property type="entry name" value="AAA+_ATPase"/>
</dbReference>
<reference evidence="5" key="1">
    <citation type="journal article" date="2018" name="Antonie Van Leeuwenhoek">
        <title>Proteinivorax hydrogeniformans sp. nov., an anaerobic, haloalkaliphilic bacterium fermenting proteinaceous compounds with high hydrogen production.</title>
        <authorList>
            <person name="Boltyanskaya Y."/>
            <person name="Detkova E."/>
            <person name="Pimenov N."/>
            <person name="Kevbrin V."/>
        </authorList>
    </citation>
    <scope>NUCLEOTIDE SEQUENCE</scope>
    <source>
        <strain evidence="5">Z-710</strain>
    </source>
</reference>
<dbReference type="InterPro" id="IPR027417">
    <property type="entry name" value="P-loop_NTPase"/>
</dbReference>
<evidence type="ECO:0000256" key="3">
    <source>
        <dbReference type="ARBA" id="ARBA00022840"/>
    </source>
</evidence>
<evidence type="ECO:0000256" key="2">
    <source>
        <dbReference type="ARBA" id="ARBA00022741"/>
    </source>
</evidence>
<reference evidence="5" key="2">
    <citation type="submission" date="2024-06" db="EMBL/GenBank/DDBJ databases">
        <authorList>
            <person name="Petrova K.O."/>
            <person name="Toshchakov S.V."/>
            <person name="Boltjanskaja Y.V."/>
            <person name="Kevbrin V.V."/>
        </authorList>
    </citation>
    <scope>NUCLEOTIDE SEQUENCE</scope>
    <source>
        <strain evidence="5">Z-710</strain>
    </source>
</reference>
<dbReference type="Gene3D" id="3.40.50.300">
    <property type="entry name" value="P-loop containing nucleotide triphosphate hydrolases"/>
    <property type="match status" value="1"/>
</dbReference>
<dbReference type="Pfam" id="PF12399">
    <property type="entry name" value="BCA_ABC_TP_C"/>
    <property type="match status" value="1"/>
</dbReference>
<organism evidence="5">
    <name type="scientific">Proteinivorax hydrogeniformans</name>
    <dbReference type="NCBI Taxonomy" id="1826727"/>
    <lineage>
        <taxon>Bacteria</taxon>
        <taxon>Bacillati</taxon>
        <taxon>Bacillota</taxon>
        <taxon>Clostridia</taxon>
        <taxon>Eubacteriales</taxon>
        <taxon>Proteinivoracaceae</taxon>
        <taxon>Proteinivorax</taxon>
    </lineage>
</organism>
<dbReference type="PROSITE" id="PS50893">
    <property type="entry name" value="ABC_TRANSPORTER_2"/>
    <property type="match status" value="1"/>
</dbReference>
<name>A0AAU8HRH4_9FIRM</name>
<dbReference type="PANTHER" id="PTHR45772:SF9">
    <property type="entry name" value="CONSERVED COMPONENT OF ABC TRANSPORTER FOR NATURAL AMINO ACIDS"/>
    <property type="match status" value="1"/>
</dbReference>
<dbReference type="SUPFAM" id="SSF52540">
    <property type="entry name" value="P-loop containing nucleoside triphosphate hydrolases"/>
    <property type="match status" value="1"/>
</dbReference>
<sequence length="259" mass="28877">MKILKVQNLSISFGGLKAVDNLNFEVEDNSIYGLIGPNGAGKTTVFNCISRFYTPDSGKVLFSPNGEEVNLLDYQVHQVIDKGLARTFQNVELFDNLTVLENLMVGHHGKTKTNFFAEGLRLPFVNKEERRVEEKALEILDFLNLKGIENLQASAQPYGVQKMLELGRVLMSDAKLIILDEPAAGMNDTETDKLAETIKRIRDHYGVTILLVEHDMGLVMDVCERICAINFGKKIAEGTPKEIQNSVEVQEAYLGKGDE</sequence>
<evidence type="ECO:0000256" key="1">
    <source>
        <dbReference type="ARBA" id="ARBA00022448"/>
    </source>
</evidence>
<dbReference type="GO" id="GO:0016887">
    <property type="term" value="F:ATP hydrolysis activity"/>
    <property type="evidence" value="ECO:0007669"/>
    <property type="project" value="InterPro"/>
</dbReference>
<evidence type="ECO:0000259" key="4">
    <source>
        <dbReference type="PROSITE" id="PS50893"/>
    </source>
</evidence>
<accession>A0AAU8HRH4</accession>
<dbReference type="EMBL" id="CP159485">
    <property type="protein sequence ID" value="XCI28165.1"/>
    <property type="molecule type" value="Genomic_DNA"/>
</dbReference>
<dbReference type="GO" id="GO:0005524">
    <property type="term" value="F:ATP binding"/>
    <property type="evidence" value="ECO:0007669"/>
    <property type="project" value="UniProtKB-KW"/>
</dbReference>
<dbReference type="RefSeq" id="WP_353892742.1">
    <property type="nucleotide sequence ID" value="NZ_CP159485.1"/>
</dbReference>
<dbReference type="Pfam" id="PF00005">
    <property type="entry name" value="ABC_tran"/>
    <property type="match status" value="1"/>
</dbReference>
<dbReference type="AlphaFoldDB" id="A0AAU8HRH4"/>
<proteinExistence type="predicted"/>
<dbReference type="InterPro" id="IPR032823">
    <property type="entry name" value="BCA_ABC_TP_C"/>
</dbReference>
<dbReference type="FunFam" id="3.40.50.300:FF:000421">
    <property type="entry name" value="Branched-chain amino acid ABC transporter ATP-binding protein"/>
    <property type="match status" value="1"/>
</dbReference>
<dbReference type="GO" id="GO:0005886">
    <property type="term" value="C:plasma membrane"/>
    <property type="evidence" value="ECO:0007669"/>
    <property type="project" value="TreeGrafter"/>
</dbReference>
<dbReference type="SMART" id="SM00382">
    <property type="entry name" value="AAA"/>
    <property type="match status" value="1"/>
</dbReference>
<keyword evidence="1" id="KW-0813">Transport</keyword>
<evidence type="ECO:0000313" key="5">
    <source>
        <dbReference type="EMBL" id="XCI28165.1"/>
    </source>
</evidence>
<dbReference type="CDD" id="cd03219">
    <property type="entry name" value="ABC_Mj1267_LivG_branched"/>
    <property type="match status" value="1"/>
</dbReference>